<reference evidence="1 2" key="1">
    <citation type="journal article" date="2019" name="Int. J. Syst. Evol. Microbiol.">
        <title>The Global Catalogue of Microorganisms (GCM) 10K type strain sequencing project: providing services to taxonomists for standard genome sequencing and annotation.</title>
        <authorList>
            <consortium name="The Broad Institute Genomics Platform"/>
            <consortium name="The Broad Institute Genome Sequencing Center for Infectious Disease"/>
            <person name="Wu L."/>
            <person name="Ma J."/>
        </authorList>
    </citation>
    <scope>NUCLEOTIDE SEQUENCE [LARGE SCALE GENOMIC DNA]</scope>
    <source>
        <strain evidence="1 2">PSR21</strain>
    </source>
</reference>
<dbReference type="AlphaFoldDB" id="A0ABD6ADN6"/>
<proteinExistence type="predicted"/>
<dbReference type="EMBL" id="JBHTBF010000003">
    <property type="protein sequence ID" value="MFC7318631.1"/>
    <property type="molecule type" value="Genomic_DNA"/>
</dbReference>
<organism evidence="1 2">
    <name type="scientific">Halomarina halobia</name>
    <dbReference type="NCBI Taxonomy" id="3033386"/>
    <lineage>
        <taxon>Archaea</taxon>
        <taxon>Methanobacteriati</taxon>
        <taxon>Methanobacteriota</taxon>
        <taxon>Stenosarchaea group</taxon>
        <taxon>Halobacteria</taxon>
        <taxon>Halobacteriales</taxon>
        <taxon>Natronomonadaceae</taxon>
        <taxon>Halomarina</taxon>
    </lineage>
</organism>
<dbReference type="GeneID" id="79317180"/>
<sequence>MPVDGMLRKVLTLYIGRRWRSFCGMSREQFLSRATDSLDALGYEYSTEVIDTTGAEKLMLGAGDEGVRIDVEAPVPFTVEAVTAKSNPVVGYMLKFFSTEEMREEMTADVCVVDVRGIDADSRPAIASFVSELVERSDRPPWRLTHHVGFRLAVLLRLKVKLLWRYWLGVDRSTATTPS</sequence>
<accession>A0ABD6ADN6</accession>
<comment type="caution">
    <text evidence="1">The sequence shown here is derived from an EMBL/GenBank/DDBJ whole genome shotgun (WGS) entry which is preliminary data.</text>
</comment>
<evidence type="ECO:0000313" key="1">
    <source>
        <dbReference type="EMBL" id="MFC7318631.1"/>
    </source>
</evidence>
<protein>
    <submittedName>
        <fullName evidence="1">Uncharacterized protein</fullName>
    </submittedName>
</protein>
<name>A0ABD6ADN6_9EURY</name>
<gene>
    <name evidence="1" type="ORF">ACFQPE_17800</name>
</gene>
<keyword evidence="2" id="KW-1185">Reference proteome</keyword>
<dbReference type="Proteomes" id="UP001596547">
    <property type="component" value="Unassembled WGS sequence"/>
</dbReference>
<dbReference type="RefSeq" id="WP_276306530.1">
    <property type="nucleotide sequence ID" value="NZ_CP119993.1"/>
</dbReference>
<evidence type="ECO:0000313" key="2">
    <source>
        <dbReference type="Proteomes" id="UP001596547"/>
    </source>
</evidence>